<feature type="domain" description="USP" evidence="2">
    <location>
        <begin position="1"/>
        <end position="336"/>
    </location>
</feature>
<dbReference type="EMBL" id="LR877150">
    <property type="protein sequence ID" value="CAD2216314.1"/>
    <property type="molecule type" value="Genomic_DNA"/>
</dbReference>
<evidence type="ECO:0000259" key="2">
    <source>
        <dbReference type="PROSITE" id="PS50235"/>
    </source>
</evidence>
<evidence type="ECO:0000313" key="4">
    <source>
        <dbReference type="Proteomes" id="UP000515908"/>
    </source>
</evidence>
<dbReference type="InterPro" id="IPR001394">
    <property type="entry name" value="Peptidase_C19_UCH"/>
</dbReference>
<keyword evidence="1" id="KW-0732">Signal</keyword>
<gene>
    <name evidence="3" type="ORF">ADEAN_000377600</name>
</gene>
<dbReference type="PROSITE" id="PS50235">
    <property type="entry name" value="USP_3"/>
    <property type="match status" value="1"/>
</dbReference>
<organism evidence="3 4">
    <name type="scientific">Angomonas deanei</name>
    <dbReference type="NCBI Taxonomy" id="59799"/>
    <lineage>
        <taxon>Eukaryota</taxon>
        <taxon>Discoba</taxon>
        <taxon>Euglenozoa</taxon>
        <taxon>Kinetoplastea</taxon>
        <taxon>Metakinetoplastina</taxon>
        <taxon>Trypanosomatida</taxon>
        <taxon>Trypanosomatidae</taxon>
        <taxon>Strigomonadinae</taxon>
        <taxon>Angomonas</taxon>
    </lineage>
</organism>
<dbReference type="InterPro" id="IPR028889">
    <property type="entry name" value="USP"/>
</dbReference>
<keyword evidence="4" id="KW-1185">Reference proteome</keyword>
<dbReference type="Pfam" id="PF00443">
    <property type="entry name" value="UCH"/>
    <property type="match status" value="1"/>
</dbReference>
<dbReference type="Proteomes" id="UP000515908">
    <property type="component" value="Chromosome 06"/>
</dbReference>
<accession>A0A7G2CBK8</accession>
<evidence type="ECO:0000256" key="1">
    <source>
        <dbReference type="SAM" id="SignalP"/>
    </source>
</evidence>
<sequence>MNSILQSLIFLPPMAQLMCALIDHAEVCPFSSAIGKWCLQYWKDKQSRTVCPVLRLPNVGGTSNSFVGSGATQEDAQEFLQYLLEQLNSEIHALELTFSKPVASKGDVEQSETHEKGWKTVKGKDKLKFNRQALPVGRSVLLDNLLGGTLESHIKGNAKKKDEVSVSVEHFYSLPIDICFSMSCSIEEALEWSYRKEKVVDDDHNKQLTKTTYLGKLPKILCLHLRRWAVTAEGELVKLDNTVRFGKTLVIPSSICAKEVAANQRSYRLSSVVAHRGAATAKGHYVSFLTANAANPLITSSVTEAECVLCDDARVSVVPFESIRGESSYFLLYHKI</sequence>
<proteinExistence type="predicted"/>
<dbReference type="PROSITE" id="PS00973">
    <property type="entry name" value="USP_2"/>
    <property type="match status" value="1"/>
</dbReference>
<dbReference type="InterPro" id="IPR050164">
    <property type="entry name" value="Peptidase_C19"/>
</dbReference>
<dbReference type="PANTHER" id="PTHR24006">
    <property type="entry name" value="UBIQUITIN CARBOXYL-TERMINAL HYDROLASE"/>
    <property type="match status" value="1"/>
</dbReference>
<dbReference type="Gene3D" id="3.90.70.10">
    <property type="entry name" value="Cysteine proteinases"/>
    <property type="match status" value="1"/>
</dbReference>
<feature type="signal peptide" evidence="1">
    <location>
        <begin position="1"/>
        <end position="19"/>
    </location>
</feature>
<dbReference type="InterPro" id="IPR038765">
    <property type="entry name" value="Papain-like_cys_pep_sf"/>
</dbReference>
<feature type="chain" id="PRO_5028929667" evidence="1">
    <location>
        <begin position="20"/>
        <end position="336"/>
    </location>
</feature>
<dbReference type="InterPro" id="IPR018200">
    <property type="entry name" value="USP_CS"/>
</dbReference>
<keyword evidence="3" id="KW-0378">Hydrolase</keyword>
<dbReference type="GO" id="GO:0005829">
    <property type="term" value="C:cytosol"/>
    <property type="evidence" value="ECO:0007669"/>
    <property type="project" value="TreeGrafter"/>
</dbReference>
<dbReference type="AlphaFoldDB" id="A0A7G2CBK8"/>
<name>A0A7G2CBK8_9TRYP</name>
<reference evidence="3 4" key="1">
    <citation type="submission" date="2020-08" db="EMBL/GenBank/DDBJ databases">
        <authorList>
            <person name="Newling K."/>
            <person name="Davey J."/>
            <person name="Forrester S."/>
        </authorList>
    </citation>
    <scope>NUCLEOTIDE SEQUENCE [LARGE SCALE GENOMIC DNA]</scope>
    <source>
        <strain evidence="4">Crithidia deanei Carvalho (ATCC PRA-265)</strain>
    </source>
</reference>
<dbReference type="GO" id="GO:0005634">
    <property type="term" value="C:nucleus"/>
    <property type="evidence" value="ECO:0007669"/>
    <property type="project" value="TreeGrafter"/>
</dbReference>
<dbReference type="GO" id="GO:0016579">
    <property type="term" value="P:protein deubiquitination"/>
    <property type="evidence" value="ECO:0007669"/>
    <property type="project" value="InterPro"/>
</dbReference>
<evidence type="ECO:0000313" key="3">
    <source>
        <dbReference type="EMBL" id="CAD2216314.1"/>
    </source>
</evidence>
<dbReference type="OrthoDB" id="429671at2759"/>
<dbReference type="VEuPathDB" id="TriTrypDB:ADEAN_000377600"/>
<dbReference type="SUPFAM" id="SSF54001">
    <property type="entry name" value="Cysteine proteinases"/>
    <property type="match status" value="1"/>
</dbReference>
<dbReference type="CDD" id="cd02257">
    <property type="entry name" value="Peptidase_C19"/>
    <property type="match status" value="1"/>
</dbReference>
<protein>
    <submittedName>
        <fullName evidence="3">Ubiquitin carboxyl-terminal hydrolase, putative</fullName>
    </submittedName>
</protein>
<dbReference type="GO" id="GO:0004843">
    <property type="term" value="F:cysteine-type deubiquitinase activity"/>
    <property type="evidence" value="ECO:0007669"/>
    <property type="project" value="InterPro"/>
</dbReference>